<organism evidence="1">
    <name type="scientific">Podoviridae sp. ctXdu7</name>
    <dbReference type="NCBI Taxonomy" id="2827618"/>
    <lineage>
        <taxon>Viruses</taxon>
        <taxon>Duplodnaviria</taxon>
        <taxon>Heunggongvirae</taxon>
        <taxon>Uroviricota</taxon>
        <taxon>Caudoviricetes</taxon>
    </lineage>
</organism>
<dbReference type="EMBL" id="BK057792">
    <property type="protein sequence ID" value="DAE91999.1"/>
    <property type="molecule type" value="Genomic_DNA"/>
</dbReference>
<protein>
    <submittedName>
        <fullName evidence="1">Uncharacterized protein</fullName>
    </submittedName>
</protein>
<name>A0A8S5RR75_9CAUD</name>
<evidence type="ECO:0000313" key="1">
    <source>
        <dbReference type="EMBL" id="DAE91999.1"/>
    </source>
</evidence>
<proteinExistence type="predicted"/>
<reference evidence="1" key="1">
    <citation type="journal article" date="2021" name="Proc. Natl. Acad. Sci. U.S.A.">
        <title>A Catalog of Tens of Thousands of Viruses from Human Metagenomes Reveals Hidden Associations with Chronic Diseases.</title>
        <authorList>
            <person name="Tisza M.J."/>
            <person name="Buck C.B."/>
        </authorList>
    </citation>
    <scope>NUCLEOTIDE SEQUENCE</scope>
    <source>
        <strain evidence="1">CtXdu7</strain>
    </source>
</reference>
<sequence>MDIYTKFVMSIPNIHYSDKCYLILAYDSCDEEFNYVAKNIRKQFPRETSVRIEQRLLDLNLIYRTKSKSKFRLNYIWKDGFNRIPNYNNSYRTY</sequence>
<accession>A0A8S5RR75</accession>